<keyword evidence="2" id="KW-1185">Reference proteome</keyword>
<dbReference type="EMBL" id="VANS01000007">
    <property type="protein sequence ID" value="TMM49559.1"/>
    <property type="molecule type" value="Genomic_DNA"/>
</dbReference>
<gene>
    <name evidence="1" type="ORF">FDT80_17575</name>
</gene>
<proteinExistence type="predicted"/>
<protein>
    <submittedName>
        <fullName evidence="1">Uncharacterized protein</fullName>
    </submittedName>
</protein>
<organism evidence="1 2">
    <name type="scientific">Sulfitobacter sabulilitoris</name>
    <dbReference type="NCBI Taxonomy" id="2562655"/>
    <lineage>
        <taxon>Bacteria</taxon>
        <taxon>Pseudomonadati</taxon>
        <taxon>Pseudomonadota</taxon>
        <taxon>Alphaproteobacteria</taxon>
        <taxon>Rhodobacterales</taxon>
        <taxon>Roseobacteraceae</taxon>
        <taxon>Sulfitobacter</taxon>
    </lineage>
</organism>
<sequence length="78" mass="8863">MDATDRNPAFYTCEVITKCFVNDETRKEFMDAYGESPEAAQAYLEKLGMPAKLAEDVSKKQGNDLNLFIGKNVCDYLW</sequence>
<evidence type="ECO:0000313" key="1">
    <source>
        <dbReference type="EMBL" id="TMM49559.1"/>
    </source>
</evidence>
<dbReference type="AlphaFoldDB" id="A0A5S3P8G2"/>
<name>A0A5S3P8G2_9RHOB</name>
<comment type="caution">
    <text evidence="1">The sequence shown here is derived from an EMBL/GenBank/DDBJ whole genome shotgun (WGS) entry which is preliminary data.</text>
</comment>
<reference evidence="1 2" key="1">
    <citation type="submission" date="2019-05" db="EMBL/GenBank/DDBJ databases">
        <title>Sulfitobacter sabulilitoris sp. nov., isolated from a marine sand.</title>
        <authorList>
            <person name="Yoon J.-H."/>
        </authorList>
    </citation>
    <scope>NUCLEOTIDE SEQUENCE [LARGE SCALE GENOMIC DNA]</scope>
    <source>
        <strain evidence="1 2">HSMS-29</strain>
    </source>
</reference>
<dbReference type="Proteomes" id="UP000309550">
    <property type="component" value="Unassembled WGS sequence"/>
</dbReference>
<evidence type="ECO:0000313" key="2">
    <source>
        <dbReference type="Proteomes" id="UP000309550"/>
    </source>
</evidence>
<dbReference type="OrthoDB" id="9858956at2"/>
<dbReference type="RefSeq" id="WP_138663642.1">
    <property type="nucleotide sequence ID" value="NZ_VANS01000007.1"/>
</dbReference>
<accession>A0A5S3P8G2</accession>